<proteinExistence type="predicted"/>
<feature type="transmembrane region" description="Helical" evidence="1">
    <location>
        <begin position="20"/>
        <end position="40"/>
    </location>
</feature>
<reference evidence="2" key="2">
    <citation type="journal article" date="2021" name="Syst. Appl. Microbiol.">
        <title>Roseomonas hellenica sp. nov., isolated from roots of wild-growing Alkanna tinctoria.</title>
        <authorList>
            <person name="Rat A."/>
            <person name="Naranjo H.D."/>
            <person name="Lebbe L."/>
            <person name="Cnockaert M."/>
            <person name="Krigas N."/>
            <person name="Grigoriadou K."/>
            <person name="Maloupa E."/>
            <person name="Willems A."/>
        </authorList>
    </citation>
    <scope>NUCLEOTIDE SEQUENCE</scope>
    <source>
        <strain evidence="2">LMG 31228</strain>
    </source>
</reference>
<dbReference type="RefSeq" id="WP_211846938.1">
    <property type="nucleotide sequence ID" value="NZ_JAAEDL010000011.1"/>
</dbReference>
<dbReference type="InterPro" id="IPR035308">
    <property type="entry name" value="DUF5368"/>
</dbReference>
<dbReference type="EMBL" id="JAAEDL010000011">
    <property type="protein sequence ID" value="MBR0681408.1"/>
    <property type="molecule type" value="Genomic_DNA"/>
</dbReference>
<feature type="transmembrane region" description="Helical" evidence="1">
    <location>
        <begin position="83"/>
        <end position="111"/>
    </location>
</feature>
<comment type="caution">
    <text evidence="2">The sequence shown here is derived from an EMBL/GenBank/DDBJ whole genome shotgun (WGS) entry which is preliminary data.</text>
</comment>
<keyword evidence="3" id="KW-1185">Reference proteome</keyword>
<keyword evidence="1" id="KW-0472">Membrane</keyword>
<evidence type="ECO:0000256" key="1">
    <source>
        <dbReference type="SAM" id="Phobius"/>
    </source>
</evidence>
<dbReference type="Proteomes" id="UP001138709">
    <property type="component" value="Unassembled WGS sequence"/>
</dbReference>
<keyword evidence="1" id="KW-1133">Transmembrane helix</keyword>
<name>A0A9X9XCH2_9PROT</name>
<sequence length="115" mass="12181">MKELDIGTFVAVLQEMMGPLLWVILVAAALATLGFVYVLVRDRGLVARRLVWSEALGVIGGVGGVLLMHEITHSDFADIGGPIDWVVVAAIFVLGAVGTVVGAYTVLGLFFRRAA</sequence>
<keyword evidence="1" id="KW-0812">Transmembrane</keyword>
<organism evidence="2 3">
    <name type="scientific">Neoroseomonas eburnea</name>
    <dbReference type="NCBI Taxonomy" id="1346889"/>
    <lineage>
        <taxon>Bacteria</taxon>
        <taxon>Pseudomonadati</taxon>
        <taxon>Pseudomonadota</taxon>
        <taxon>Alphaproteobacteria</taxon>
        <taxon>Acetobacterales</taxon>
        <taxon>Acetobacteraceae</taxon>
        <taxon>Neoroseomonas</taxon>
    </lineage>
</organism>
<evidence type="ECO:0000313" key="2">
    <source>
        <dbReference type="EMBL" id="MBR0681408.1"/>
    </source>
</evidence>
<feature type="transmembrane region" description="Helical" evidence="1">
    <location>
        <begin position="52"/>
        <end position="71"/>
    </location>
</feature>
<dbReference type="AlphaFoldDB" id="A0A9X9XCH2"/>
<accession>A0A9X9XCH2</accession>
<dbReference type="Pfam" id="PF17336">
    <property type="entry name" value="DUF5368"/>
    <property type="match status" value="1"/>
</dbReference>
<gene>
    <name evidence="2" type="ORF">GXW74_13005</name>
</gene>
<evidence type="ECO:0000313" key="3">
    <source>
        <dbReference type="Proteomes" id="UP001138709"/>
    </source>
</evidence>
<protein>
    <submittedName>
        <fullName evidence="2">DUF5368 domain-containing protein</fullName>
    </submittedName>
</protein>
<reference evidence="2" key="1">
    <citation type="submission" date="2020-01" db="EMBL/GenBank/DDBJ databases">
        <authorList>
            <person name="Rat A."/>
        </authorList>
    </citation>
    <scope>NUCLEOTIDE SEQUENCE</scope>
    <source>
        <strain evidence="2">LMG 31228</strain>
    </source>
</reference>